<sequence length="913" mass="103065">MKIFTHLTIGLFSLLLLSGHTAFAQLGAVRGVVRDTMTSQAYQNASVVLLNQTDSFLIADSRTDSKGEFELKSIKPGTYILMASYPKRITYFKEINIALEEVKRYDIALSSLHKVLEEVIVTKDVSRFKMNGDTAEFNASAYNLSENANVEDLVRQFPGIQIDNKGRITAFGKTVEKVLVDGEEFFSEDPVLITRNLKADLIDKVQIYQKQSAQSEFTGIKDDNAAQTINLKLKEDRKNGYFGKLEAGKGTEGFNENQGMFNYFRDKLKAAGYLTVSNTAKIGLDQSAQMSYAEGNDNPIANSLDTWDGSYSEIGLPSTWAAGGHFSDKWRGDRDNFRVNLRSGRMSIDATENNLNIVSAKDRILTSESSKNFNNRIIRHGGDIYSNFTLDSLTSIRINLQLSQVRKRVDEVIDSHTFEDTTRFLNSNLRQYFGDTDLNSLKNEVLFLRKLRRPRRTFSLSLSSIFNKETGEGKLFSETRYNSDYNQEENAKFDQTRTLGSSYSQFSTKISYTEPITTFGTLVFDFGANINVGKSQLLAKDNDSDDIDSLSSSNYQLNRKTFDASVNYVFDKNQIRLVLGGATNISLFSQQNLMITEKSNRKFFNLFPKAEIKWSPKSSTSLSLRYNGQTIQPTLEQLQPLRNNLDPLNVFIGNPTLNQSFSNTVNFDVQDFQTYNMRLFLFGGSMSMIKNPINISTNITSEGVSTYTYVNNPDLNNLRYSGYLNYSVHMKKLDMGFGLNATTTGNIESNFIEGVPNRIKQHVTSATITLTKQKADLYNTWLTLGPNFTSNNSQAASIVNTGWGASLIGDFSLYLPLKMQFNVNFDYLKMASTNYFNDNLDRLLINSYLQKSILKKNNLLLKLSVNDLLNQNVGFSRGAANNIVYQRQFNTIRRYVMVSLAWDFNKTLSSNGK</sequence>
<reference evidence="3 4" key="1">
    <citation type="submission" date="2023-02" db="EMBL/GenBank/DDBJ databases">
        <title>Genome sequence of Sphingobacterium sp. KACC 22765.</title>
        <authorList>
            <person name="Kim S."/>
            <person name="Heo J."/>
            <person name="Kwon S.-W."/>
        </authorList>
    </citation>
    <scope>NUCLEOTIDE SEQUENCE [LARGE SCALE GENOMIC DNA]</scope>
    <source>
        <strain evidence="3 4">KACC 22765</strain>
    </source>
</reference>
<dbReference type="Proteomes" id="UP001221558">
    <property type="component" value="Chromosome"/>
</dbReference>
<name>A0ABY7WJE3_9SPHI</name>
<dbReference type="Gene3D" id="2.60.40.1120">
    <property type="entry name" value="Carboxypeptidase-like, regulatory domain"/>
    <property type="match status" value="1"/>
</dbReference>
<protein>
    <submittedName>
        <fullName evidence="3">Outer membrane beta-barrel protein</fullName>
    </submittedName>
</protein>
<evidence type="ECO:0000256" key="1">
    <source>
        <dbReference type="SAM" id="SignalP"/>
    </source>
</evidence>
<keyword evidence="4" id="KW-1185">Reference proteome</keyword>
<dbReference type="SUPFAM" id="SSF56935">
    <property type="entry name" value="Porins"/>
    <property type="match status" value="1"/>
</dbReference>
<evidence type="ECO:0000313" key="4">
    <source>
        <dbReference type="Proteomes" id="UP001221558"/>
    </source>
</evidence>
<dbReference type="EMBL" id="CP117880">
    <property type="protein sequence ID" value="WDF69711.1"/>
    <property type="molecule type" value="Genomic_DNA"/>
</dbReference>
<feature type="chain" id="PRO_5047194950" evidence="1">
    <location>
        <begin position="25"/>
        <end position="913"/>
    </location>
</feature>
<dbReference type="Pfam" id="PF14905">
    <property type="entry name" value="OMP_b-brl_3"/>
    <property type="match status" value="1"/>
</dbReference>
<feature type="domain" description="Outer membrane protein beta-barrel" evidence="2">
    <location>
        <begin position="451"/>
        <end position="902"/>
    </location>
</feature>
<dbReference type="RefSeq" id="WP_274268423.1">
    <property type="nucleotide sequence ID" value="NZ_CP117880.1"/>
</dbReference>
<feature type="signal peptide" evidence="1">
    <location>
        <begin position="1"/>
        <end position="24"/>
    </location>
</feature>
<accession>A0ABY7WJE3</accession>
<keyword evidence="1" id="KW-0732">Signal</keyword>
<dbReference type="SUPFAM" id="SSF49464">
    <property type="entry name" value="Carboxypeptidase regulatory domain-like"/>
    <property type="match status" value="1"/>
</dbReference>
<evidence type="ECO:0000313" key="3">
    <source>
        <dbReference type="EMBL" id="WDF69711.1"/>
    </source>
</evidence>
<proteinExistence type="predicted"/>
<evidence type="ECO:0000259" key="2">
    <source>
        <dbReference type="Pfam" id="PF14905"/>
    </source>
</evidence>
<organism evidence="3 4">
    <name type="scientific">Sphingobacterium oryzagri</name>
    <dbReference type="NCBI Taxonomy" id="3025669"/>
    <lineage>
        <taxon>Bacteria</taxon>
        <taxon>Pseudomonadati</taxon>
        <taxon>Bacteroidota</taxon>
        <taxon>Sphingobacteriia</taxon>
        <taxon>Sphingobacteriales</taxon>
        <taxon>Sphingobacteriaceae</taxon>
        <taxon>Sphingobacterium</taxon>
    </lineage>
</organism>
<dbReference type="Pfam" id="PF13620">
    <property type="entry name" value="CarboxypepD_reg"/>
    <property type="match status" value="1"/>
</dbReference>
<dbReference type="InterPro" id="IPR008969">
    <property type="entry name" value="CarboxyPept-like_regulatory"/>
</dbReference>
<dbReference type="InterPro" id="IPR041700">
    <property type="entry name" value="OMP_b-brl_3"/>
</dbReference>
<gene>
    <name evidence="3" type="ORF">PQ465_04850</name>
</gene>